<evidence type="ECO:0000313" key="1">
    <source>
        <dbReference type="EMBL" id="KAI8680533.1"/>
    </source>
</evidence>
<protein>
    <submittedName>
        <fullName evidence="1">Uncharacterized protein</fullName>
    </submittedName>
</protein>
<dbReference type="Proteomes" id="UP001065298">
    <property type="component" value="Chromosome 2"/>
</dbReference>
<gene>
    <name evidence="1" type="ORF">NCS57_00334900</name>
</gene>
<name>A0ACC0RD29_9HYPO</name>
<dbReference type="EMBL" id="CM046504">
    <property type="protein sequence ID" value="KAI8680533.1"/>
    <property type="molecule type" value="Genomic_DNA"/>
</dbReference>
<accession>A0ACC0RD29</accession>
<proteinExistence type="predicted"/>
<reference evidence="1" key="1">
    <citation type="submission" date="2022-06" db="EMBL/GenBank/DDBJ databases">
        <title>Fusarium solani species complex genomes reveal bases of compartmentalisation and animal pathogenesis.</title>
        <authorList>
            <person name="Tsai I.J."/>
        </authorList>
    </citation>
    <scope>NUCLEOTIDE SEQUENCE</scope>
    <source>
        <strain evidence="1">Fu6.1</strain>
    </source>
</reference>
<evidence type="ECO:0000313" key="2">
    <source>
        <dbReference type="Proteomes" id="UP001065298"/>
    </source>
</evidence>
<comment type="caution">
    <text evidence="1">The sequence shown here is derived from an EMBL/GenBank/DDBJ whole genome shotgun (WGS) entry which is preliminary data.</text>
</comment>
<organism evidence="1 2">
    <name type="scientific">Fusarium keratoplasticum</name>
    <dbReference type="NCBI Taxonomy" id="1328300"/>
    <lineage>
        <taxon>Eukaryota</taxon>
        <taxon>Fungi</taxon>
        <taxon>Dikarya</taxon>
        <taxon>Ascomycota</taxon>
        <taxon>Pezizomycotina</taxon>
        <taxon>Sordariomycetes</taxon>
        <taxon>Hypocreomycetidae</taxon>
        <taxon>Hypocreales</taxon>
        <taxon>Nectriaceae</taxon>
        <taxon>Fusarium</taxon>
        <taxon>Fusarium solani species complex</taxon>
    </lineage>
</organism>
<keyword evidence="2" id="KW-1185">Reference proteome</keyword>
<sequence length="960" mass="105772">MLMADPLSVTSGLLAIITATAQSSKALYQTVQSFRDHPRSVRQLRDELEALNGVLHSLEASVGGEPSILVPLKFPLEKCTKACADFQKLIVRYTRHSGPGNTSFRDWARLRYMDNDINSFTAMLAGYKSTIAIALADANLRSSTVTLQVLNEDEDKIRVTKPDLENHLEEIAPMSPYDATPVRERHGGSDVDEDTYVEAEADESGEEKIPSAVFLPHQEMPNARGSKGEGIGAGYAPRPRLLSQSQTSPWLVKDDEPVFELHRLQSREGHSTPTPSVDDEGFEDNTYSEAKDNNSGSLTNNSFDGQQNDGSERGTSAWDHVSNADVPRGRAMNLAKETIEPFEGYDSDISDLESIMSDAPSLASSLSSVEPIHCTAVTDLKGLLLRHEELEPLYSIAISRVGPERFQKNLRYLLLRYGKALRKEAVNTAQDQAARLVRSASLRIAFEIKEAISHDADPKEFPKTRREELNDFLRKLERRVEDLSSSGDESLDGRDTDNLQTLESVKNFMISADAFVKLCGEFKRWLNINDGLKENTEHRNACQAEAEGTSESQKRLVAVCSPLSALETVQECFVAQQESTFSPRNSQRESLDMKQCTTKPPCPRPHSWVESALRNLKHVRNVLSDFAQTRVAKGVARISWTCRCGKRLRIEVPRSQQAAGLSFACQAAGPSGASSVSVEISDDASSSTSSTTQASTGVSSSLSNNGPPPSSPSAAPSTNSNELPDPFIPAGTKKYMLLCVNTGMRLIKLANVDVTDVADAEEMFRRLRMAYCQLRGPRGRNPLVKPKSMHYVRFQLLSLLKSKECIGNYQINSIPSRKEIFRQEYAFRPCPPLLGDLPMPPAIFMHSFLDPGDHLGPMAVEMLPKKLQRALEWDRDAANGSAFNIPCGWGFYIVEEFDWIRIAWCVFVAAVVFSLFAVLWCVLVQDVQGGMGIGQYCIGLLAVGISVVLLVGHGSGSGTE</sequence>